<dbReference type="SUPFAM" id="SSF52218">
    <property type="entry name" value="Flavoproteins"/>
    <property type="match status" value="1"/>
</dbReference>
<dbReference type="AlphaFoldDB" id="A0A151A2C6"/>
<keyword evidence="1" id="KW-0560">Oxidoreductase</keyword>
<dbReference type="InterPro" id="IPR046980">
    <property type="entry name" value="KefG/KefF"/>
</dbReference>
<reference evidence="3 4" key="1">
    <citation type="submission" date="2016-02" db="EMBL/GenBank/DDBJ databases">
        <title>Draft genome sequence of hydrocarbon degrading Staphylococcus saprophyticus Strain CNV2, isolated from crude-oil contaminated soil from Noonmati Oil Refinery, Guwahati, Assam, India.</title>
        <authorList>
            <person name="Mukherjee A."/>
            <person name="Chettri B."/>
            <person name="Langpoklakpam J."/>
            <person name="Singh A.K."/>
            <person name="Chattopadhyay D.J."/>
        </authorList>
    </citation>
    <scope>NUCLEOTIDE SEQUENCE [LARGE SCALE GENOMIC DNA]</scope>
    <source>
        <strain evidence="3 4">CNV2</strain>
    </source>
</reference>
<dbReference type="InterPro" id="IPR003680">
    <property type="entry name" value="Flavodoxin_fold"/>
</dbReference>
<dbReference type="InterPro" id="IPR029039">
    <property type="entry name" value="Flavoprotein-like_sf"/>
</dbReference>
<comment type="caution">
    <text evidence="3">The sequence shown here is derived from an EMBL/GenBank/DDBJ whole genome shotgun (WGS) entry which is preliminary data.</text>
</comment>
<accession>A0A151A2C6</accession>
<dbReference type="GO" id="GO:0010181">
    <property type="term" value="F:FMN binding"/>
    <property type="evidence" value="ECO:0007669"/>
    <property type="project" value="TreeGrafter"/>
</dbReference>
<dbReference type="Proteomes" id="UP000075418">
    <property type="component" value="Unassembled WGS sequence"/>
</dbReference>
<dbReference type="Pfam" id="PF02525">
    <property type="entry name" value="Flavodoxin_2"/>
    <property type="match status" value="1"/>
</dbReference>
<evidence type="ECO:0000313" key="3">
    <source>
        <dbReference type="EMBL" id="KYH13473.1"/>
    </source>
</evidence>
<dbReference type="EMBL" id="LUGM01000002">
    <property type="protein sequence ID" value="KYH13473.1"/>
    <property type="molecule type" value="Genomic_DNA"/>
</dbReference>
<dbReference type="GO" id="GO:0003955">
    <property type="term" value="F:NAD(P)H dehydrogenase (quinone) activity"/>
    <property type="evidence" value="ECO:0007669"/>
    <property type="project" value="TreeGrafter"/>
</dbReference>
<evidence type="ECO:0000256" key="1">
    <source>
        <dbReference type="ARBA" id="ARBA00023002"/>
    </source>
</evidence>
<dbReference type="Gene3D" id="3.40.50.360">
    <property type="match status" value="1"/>
</dbReference>
<dbReference type="RefSeq" id="WP_061853704.1">
    <property type="nucleotide sequence ID" value="NZ_JADIIQ010000002.1"/>
</dbReference>
<sequence>MSTLVIITHPDIDNSTVNKAWKEKLTNSGESVTIHELYATYPDGKIDVAKEQERLAAHDNVVFQFPLYWYSYPPLLKQYFDEVFTYGWAYGSTGNALKDKKFAAAVSIGSPESAYTTEGNVQYTIDTLLTPLKATARFVGAQYVATHKLYSTLNIDSELLEANQQDYATFVQQLSE</sequence>
<gene>
    <name evidence="3" type="ORF">A0131_01435</name>
</gene>
<evidence type="ECO:0000313" key="4">
    <source>
        <dbReference type="Proteomes" id="UP000075418"/>
    </source>
</evidence>
<dbReference type="PANTHER" id="PTHR47307">
    <property type="entry name" value="GLUTATHIONE-REGULATED POTASSIUM-EFFLUX SYSTEM ANCILLARY PROTEIN KEFG"/>
    <property type="match status" value="1"/>
</dbReference>
<dbReference type="PANTHER" id="PTHR47307:SF1">
    <property type="entry name" value="GLUTATHIONE-REGULATED POTASSIUM-EFFLUX SYSTEM ANCILLARY PROTEIN KEFG"/>
    <property type="match status" value="1"/>
</dbReference>
<proteinExistence type="predicted"/>
<dbReference type="GO" id="GO:0009055">
    <property type="term" value="F:electron transfer activity"/>
    <property type="evidence" value="ECO:0007669"/>
    <property type="project" value="TreeGrafter"/>
</dbReference>
<name>A0A151A2C6_9STAP</name>
<protein>
    <submittedName>
        <fullName evidence="3">NAD(P)H oxidoreductase</fullName>
    </submittedName>
</protein>
<feature type="domain" description="Flavodoxin-like fold" evidence="2">
    <location>
        <begin position="1"/>
        <end position="169"/>
    </location>
</feature>
<evidence type="ECO:0000259" key="2">
    <source>
        <dbReference type="Pfam" id="PF02525"/>
    </source>
</evidence>
<organism evidence="3 4">
    <name type="scientific">Staphylococcus kloosii</name>
    <dbReference type="NCBI Taxonomy" id="29384"/>
    <lineage>
        <taxon>Bacteria</taxon>
        <taxon>Bacillati</taxon>
        <taxon>Bacillota</taxon>
        <taxon>Bacilli</taxon>
        <taxon>Bacillales</taxon>
        <taxon>Staphylococcaceae</taxon>
        <taxon>Staphylococcus</taxon>
    </lineage>
</organism>